<dbReference type="AlphaFoldDB" id="A0A0Q0EKB1"/>
<protein>
    <submittedName>
        <fullName evidence="1">Uncharacterized protein</fullName>
    </submittedName>
</protein>
<comment type="caution">
    <text evidence="1">The sequence shown here is derived from an EMBL/GenBank/DDBJ whole genome shotgun (WGS) entry which is preliminary data.</text>
</comment>
<sequence>MRQKRRALTRSQFRFMTVDCRSNQMNAGSFANNPGLLARIDAINLGVVSRNPRKFRHPNSSPASSASRSIILSLWKV</sequence>
<accession>A0A0Q0EKB1</accession>
<organism evidence="1 2">
    <name type="scientific">Pseudomonas syringae pv. viburni</name>
    <dbReference type="NCBI Taxonomy" id="251703"/>
    <lineage>
        <taxon>Bacteria</taxon>
        <taxon>Pseudomonadati</taxon>
        <taxon>Pseudomonadota</taxon>
        <taxon>Gammaproteobacteria</taxon>
        <taxon>Pseudomonadales</taxon>
        <taxon>Pseudomonadaceae</taxon>
        <taxon>Pseudomonas</taxon>
    </lineage>
</organism>
<evidence type="ECO:0000313" key="1">
    <source>
        <dbReference type="EMBL" id="KPZ11106.1"/>
    </source>
</evidence>
<reference evidence="1 2" key="1">
    <citation type="submission" date="2015-09" db="EMBL/GenBank/DDBJ databases">
        <title>Genome announcement of multiple Pseudomonas syringae strains.</title>
        <authorList>
            <person name="Thakur S."/>
            <person name="Wang P.W."/>
            <person name="Gong Y."/>
            <person name="Weir B.S."/>
            <person name="Guttman D.S."/>
        </authorList>
    </citation>
    <scope>NUCLEOTIDE SEQUENCE [LARGE SCALE GENOMIC DNA]</scope>
    <source>
        <strain evidence="1 2">ICMP3963</strain>
    </source>
</reference>
<dbReference type="Proteomes" id="UP000050317">
    <property type="component" value="Unassembled WGS sequence"/>
</dbReference>
<dbReference type="EMBL" id="LJRR01000374">
    <property type="protein sequence ID" value="KPZ11106.1"/>
    <property type="molecule type" value="Genomic_DNA"/>
</dbReference>
<proteinExistence type="predicted"/>
<gene>
    <name evidence="1" type="ORF">ALO40_200185</name>
</gene>
<evidence type="ECO:0000313" key="2">
    <source>
        <dbReference type="Proteomes" id="UP000050317"/>
    </source>
</evidence>
<name>A0A0Q0EKB1_9PSED</name>